<reference evidence="2 3" key="1">
    <citation type="submission" date="2021-01" db="EMBL/GenBank/DDBJ databases">
        <title>Sequencing the genomes of 1000 actinobacteria strains.</title>
        <authorList>
            <person name="Klenk H.-P."/>
        </authorList>
    </citation>
    <scope>NUCLEOTIDE SEQUENCE [LARGE SCALE GENOMIC DNA]</scope>
    <source>
        <strain evidence="2 3">DSM 18662</strain>
    </source>
</reference>
<keyword evidence="1" id="KW-1133">Transmembrane helix</keyword>
<proteinExistence type="predicted"/>
<comment type="caution">
    <text evidence="2">The sequence shown here is derived from an EMBL/GenBank/DDBJ whole genome shotgun (WGS) entry which is preliminary data.</text>
</comment>
<dbReference type="Proteomes" id="UP000704762">
    <property type="component" value="Unassembled WGS sequence"/>
</dbReference>
<evidence type="ECO:0000256" key="1">
    <source>
        <dbReference type="SAM" id="Phobius"/>
    </source>
</evidence>
<feature type="transmembrane region" description="Helical" evidence="1">
    <location>
        <begin position="36"/>
        <end position="63"/>
    </location>
</feature>
<keyword evidence="1" id="KW-0812">Transmembrane</keyword>
<keyword evidence="3" id="KW-1185">Reference proteome</keyword>
<evidence type="ECO:0000313" key="3">
    <source>
        <dbReference type="Proteomes" id="UP000704762"/>
    </source>
</evidence>
<protein>
    <submittedName>
        <fullName evidence="2">Uncharacterized protein</fullName>
    </submittedName>
</protein>
<organism evidence="2 3">
    <name type="scientific">Microlunatus panaciterrae</name>
    <dbReference type="NCBI Taxonomy" id="400768"/>
    <lineage>
        <taxon>Bacteria</taxon>
        <taxon>Bacillati</taxon>
        <taxon>Actinomycetota</taxon>
        <taxon>Actinomycetes</taxon>
        <taxon>Propionibacteriales</taxon>
        <taxon>Propionibacteriaceae</taxon>
        <taxon>Microlunatus</taxon>
    </lineage>
</organism>
<keyword evidence="1" id="KW-0472">Membrane</keyword>
<gene>
    <name evidence="2" type="ORF">JOE57_001607</name>
</gene>
<name>A0ABS2RI68_9ACTN</name>
<sequence length="189" mass="20416">MTLLIIAIICGVLLAVYIAVALVLKAYDLHSPRGWLLLLLDCTWSLPNTLLGTLIGLPLYAIFGRPSAAQTRGQGWVSFAPRSTTGFGNNVLQTLGTVNLGSAGQHERMHLLQARLFGPAYLPIFALSYVVTFLVQGGFTLLVGLILKATGVRRRAALQPPGKSAVHGFFGWIYYATPFEVWAYASGNP</sequence>
<dbReference type="RefSeq" id="WP_204917201.1">
    <property type="nucleotide sequence ID" value="NZ_BAAAQP010000002.1"/>
</dbReference>
<dbReference type="EMBL" id="JAFBCF010000001">
    <property type="protein sequence ID" value="MBM7798686.1"/>
    <property type="molecule type" value="Genomic_DNA"/>
</dbReference>
<accession>A0ABS2RI68</accession>
<feature type="transmembrane region" description="Helical" evidence="1">
    <location>
        <begin position="6"/>
        <end position="24"/>
    </location>
</feature>
<feature type="transmembrane region" description="Helical" evidence="1">
    <location>
        <begin position="120"/>
        <end position="147"/>
    </location>
</feature>
<evidence type="ECO:0000313" key="2">
    <source>
        <dbReference type="EMBL" id="MBM7798686.1"/>
    </source>
</evidence>